<proteinExistence type="predicted"/>
<evidence type="ECO:0000313" key="2">
    <source>
        <dbReference type="Proteomes" id="UP000735302"/>
    </source>
</evidence>
<dbReference type="Proteomes" id="UP000735302">
    <property type="component" value="Unassembled WGS sequence"/>
</dbReference>
<sequence>MLYSLKRINPGYPGIGTGVDRLSDPTALSARDISSAVCTDLTFNLGVLMFSDVLVDAEAIGADFSHKLWQSTLACVCNLQIRV</sequence>
<dbReference type="AlphaFoldDB" id="A0AAV4BUX8"/>
<gene>
    <name evidence="1" type="ORF">PoB_005050900</name>
</gene>
<evidence type="ECO:0000313" key="1">
    <source>
        <dbReference type="EMBL" id="GFO24004.1"/>
    </source>
</evidence>
<name>A0AAV4BUX8_9GAST</name>
<protein>
    <submittedName>
        <fullName evidence="1">Uncharacterized protein</fullName>
    </submittedName>
</protein>
<accession>A0AAV4BUX8</accession>
<dbReference type="EMBL" id="BLXT01005577">
    <property type="protein sequence ID" value="GFO24004.1"/>
    <property type="molecule type" value="Genomic_DNA"/>
</dbReference>
<comment type="caution">
    <text evidence="1">The sequence shown here is derived from an EMBL/GenBank/DDBJ whole genome shotgun (WGS) entry which is preliminary data.</text>
</comment>
<organism evidence="1 2">
    <name type="scientific">Plakobranchus ocellatus</name>
    <dbReference type="NCBI Taxonomy" id="259542"/>
    <lineage>
        <taxon>Eukaryota</taxon>
        <taxon>Metazoa</taxon>
        <taxon>Spiralia</taxon>
        <taxon>Lophotrochozoa</taxon>
        <taxon>Mollusca</taxon>
        <taxon>Gastropoda</taxon>
        <taxon>Heterobranchia</taxon>
        <taxon>Euthyneura</taxon>
        <taxon>Panpulmonata</taxon>
        <taxon>Sacoglossa</taxon>
        <taxon>Placobranchoidea</taxon>
        <taxon>Plakobranchidae</taxon>
        <taxon>Plakobranchus</taxon>
    </lineage>
</organism>
<reference evidence="1 2" key="1">
    <citation type="journal article" date="2021" name="Elife">
        <title>Chloroplast acquisition without the gene transfer in kleptoplastic sea slugs, Plakobranchus ocellatus.</title>
        <authorList>
            <person name="Maeda T."/>
            <person name="Takahashi S."/>
            <person name="Yoshida T."/>
            <person name="Shimamura S."/>
            <person name="Takaki Y."/>
            <person name="Nagai Y."/>
            <person name="Toyoda A."/>
            <person name="Suzuki Y."/>
            <person name="Arimoto A."/>
            <person name="Ishii H."/>
            <person name="Satoh N."/>
            <person name="Nishiyama T."/>
            <person name="Hasebe M."/>
            <person name="Maruyama T."/>
            <person name="Minagawa J."/>
            <person name="Obokata J."/>
            <person name="Shigenobu S."/>
        </authorList>
    </citation>
    <scope>NUCLEOTIDE SEQUENCE [LARGE SCALE GENOMIC DNA]</scope>
</reference>
<keyword evidence="2" id="KW-1185">Reference proteome</keyword>